<accession>A0A915IPE7</accession>
<dbReference type="Proteomes" id="UP000887565">
    <property type="component" value="Unplaced"/>
</dbReference>
<dbReference type="AlphaFoldDB" id="A0A915IPE7"/>
<protein>
    <submittedName>
        <fullName evidence="2">Uncharacterized protein</fullName>
    </submittedName>
</protein>
<evidence type="ECO:0000313" key="2">
    <source>
        <dbReference type="WBParaSite" id="nRc.2.0.1.t15676-RA"/>
    </source>
</evidence>
<proteinExistence type="predicted"/>
<sequence>MKPAMRLFNVIGFVNVNLFDSWFHVEIFIEDVWAEGESVTNVCARIAVEGGLSFRDSIHPLSEMQLRVAMGMVPHAFVKGGIHG</sequence>
<organism evidence="1 2">
    <name type="scientific">Romanomermis culicivorax</name>
    <name type="common">Nematode worm</name>
    <dbReference type="NCBI Taxonomy" id="13658"/>
    <lineage>
        <taxon>Eukaryota</taxon>
        <taxon>Metazoa</taxon>
        <taxon>Ecdysozoa</taxon>
        <taxon>Nematoda</taxon>
        <taxon>Enoplea</taxon>
        <taxon>Dorylaimia</taxon>
        <taxon>Mermithida</taxon>
        <taxon>Mermithoidea</taxon>
        <taxon>Mermithidae</taxon>
        <taxon>Romanomermis</taxon>
    </lineage>
</organism>
<reference evidence="2" key="1">
    <citation type="submission" date="2022-11" db="UniProtKB">
        <authorList>
            <consortium name="WormBaseParasite"/>
        </authorList>
    </citation>
    <scope>IDENTIFICATION</scope>
</reference>
<keyword evidence="1" id="KW-1185">Reference proteome</keyword>
<evidence type="ECO:0000313" key="1">
    <source>
        <dbReference type="Proteomes" id="UP000887565"/>
    </source>
</evidence>
<dbReference type="WBParaSite" id="nRc.2.0.1.t15676-RA">
    <property type="protein sequence ID" value="nRc.2.0.1.t15676-RA"/>
    <property type="gene ID" value="nRc.2.0.1.g15676"/>
</dbReference>
<name>A0A915IPE7_ROMCU</name>